<proteinExistence type="predicted"/>
<feature type="compositionally biased region" description="Basic residues" evidence="1">
    <location>
        <begin position="92"/>
        <end position="103"/>
    </location>
</feature>
<organism evidence="2 3">
    <name type="scientific">Penicillium nordicum</name>
    <dbReference type="NCBI Taxonomy" id="229535"/>
    <lineage>
        <taxon>Eukaryota</taxon>
        <taxon>Fungi</taxon>
        <taxon>Dikarya</taxon>
        <taxon>Ascomycota</taxon>
        <taxon>Pezizomycotina</taxon>
        <taxon>Eurotiomycetes</taxon>
        <taxon>Eurotiomycetidae</taxon>
        <taxon>Eurotiales</taxon>
        <taxon>Aspergillaceae</taxon>
        <taxon>Penicillium</taxon>
    </lineage>
</organism>
<dbReference type="Proteomes" id="UP000037696">
    <property type="component" value="Unassembled WGS sequence"/>
</dbReference>
<gene>
    <name evidence="2" type="ORF">ACN38_g8973</name>
</gene>
<dbReference type="EMBL" id="LHQQ01000174">
    <property type="protein sequence ID" value="KOS40177.1"/>
    <property type="molecule type" value="Genomic_DNA"/>
</dbReference>
<accession>A0A0M8NZ09</accession>
<evidence type="ECO:0000313" key="3">
    <source>
        <dbReference type="Proteomes" id="UP000037696"/>
    </source>
</evidence>
<dbReference type="AlphaFoldDB" id="A0A0M8NZ09"/>
<reference evidence="2 3" key="1">
    <citation type="submission" date="2015-08" db="EMBL/GenBank/DDBJ databases">
        <title>Genome sequencing of Penicillium nordicum.</title>
        <authorList>
            <person name="Nguyen H.D."/>
            <person name="Seifert K.A."/>
        </authorList>
    </citation>
    <scope>NUCLEOTIDE SEQUENCE [LARGE SCALE GENOMIC DNA]</scope>
    <source>
        <strain evidence="2 3">DAOMC 185683</strain>
    </source>
</reference>
<name>A0A0M8NZ09_9EURO</name>
<feature type="compositionally biased region" description="Acidic residues" evidence="1">
    <location>
        <begin position="202"/>
        <end position="218"/>
    </location>
</feature>
<feature type="region of interest" description="Disordered" evidence="1">
    <location>
        <begin position="1"/>
        <end position="31"/>
    </location>
</feature>
<feature type="compositionally biased region" description="Basic and acidic residues" evidence="1">
    <location>
        <begin position="1"/>
        <end position="13"/>
    </location>
</feature>
<comment type="caution">
    <text evidence="2">The sequence shown here is derived from an EMBL/GenBank/DDBJ whole genome shotgun (WGS) entry which is preliminary data.</text>
</comment>
<feature type="region of interest" description="Disordered" evidence="1">
    <location>
        <begin position="199"/>
        <end position="218"/>
    </location>
</feature>
<sequence length="218" mass="23767">MKDPGPSVRDRTTAELNAAMEAQVEDPSFPGLDTTGLPLLRNFMTACERNLVGPDLSPNVPSWVIAAVTERQPSSLLLHTYCGAKDTDAARKSTKPTIGRKRPGTTPDDAGEENPVKSRKFKVGPVNPSEGAAKDAPPKLKNGGLPFNATWYNSPLEDPEVYRMKDKAYALGTYRDLGDIIARATEDQARMKAAMINKDFPLESDDEESEEENVFAEG</sequence>
<evidence type="ECO:0000313" key="2">
    <source>
        <dbReference type="EMBL" id="KOS40177.1"/>
    </source>
</evidence>
<feature type="region of interest" description="Disordered" evidence="1">
    <location>
        <begin position="88"/>
        <end position="140"/>
    </location>
</feature>
<protein>
    <submittedName>
        <fullName evidence="2">Uncharacterized protein</fullName>
    </submittedName>
</protein>
<keyword evidence="3" id="KW-1185">Reference proteome</keyword>
<evidence type="ECO:0000256" key="1">
    <source>
        <dbReference type="SAM" id="MobiDB-lite"/>
    </source>
</evidence>
<dbReference type="OrthoDB" id="4368526at2759"/>